<dbReference type="InterPro" id="IPR036873">
    <property type="entry name" value="Rhodanese-like_dom_sf"/>
</dbReference>
<comment type="caution">
    <text evidence="5">The sequence shown here is derived from an EMBL/GenBank/DDBJ whole genome shotgun (WGS) entry which is preliminary data.</text>
</comment>
<evidence type="ECO:0000313" key="6">
    <source>
        <dbReference type="Proteomes" id="UP000035720"/>
    </source>
</evidence>
<dbReference type="GO" id="GO:0005829">
    <property type="term" value="C:cytosol"/>
    <property type="evidence" value="ECO:0007669"/>
    <property type="project" value="TreeGrafter"/>
</dbReference>
<dbReference type="InterPro" id="IPR045886">
    <property type="entry name" value="ThiF/MoeB/HesA"/>
</dbReference>
<evidence type="ECO:0000256" key="1">
    <source>
        <dbReference type="ARBA" id="ARBA00022679"/>
    </source>
</evidence>
<dbReference type="AlphaFoldDB" id="A0A077ME73"/>
<dbReference type="GO" id="GO:0008641">
    <property type="term" value="F:ubiquitin-like modifier activating enzyme activity"/>
    <property type="evidence" value="ECO:0007669"/>
    <property type="project" value="InterPro"/>
</dbReference>
<organism evidence="5 6">
    <name type="scientific">Nostocoides jenkinsii Ben 74</name>
    <dbReference type="NCBI Taxonomy" id="1193518"/>
    <lineage>
        <taxon>Bacteria</taxon>
        <taxon>Bacillati</taxon>
        <taxon>Actinomycetota</taxon>
        <taxon>Actinomycetes</taxon>
        <taxon>Micrococcales</taxon>
        <taxon>Intrasporangiaceae</taxon>
        <taxon>Nostocoides</taxon>
    </lineage>
</organism>
<dbReference type="InterPro" id="IPR001763">
    <property type="entry name" value="Rhodanese-like_dom"/>
</dbReference>
<feature type="domain" description="Rhodanese" evidence="4">
    <location>
        <begin position="292"/>
        <end position="376"/>
    </location>
</feature>
<dbReference type="PANTHER" id="PTHR10953">
    <property type="entry name" value="UBIQUITIN-ACTIVATING ENZYME E1"/>
    <property type="match status" value="1"/>
</dbReference>
<dbReference type="GO" id="GO:0004792">
    <property type="term" value="F:thiosulfate-cyanide sulfurtransferase activity"/>
    <property type="evidence" value="ECO:0007669"/>
    <property type="project" value="TreeGrafter"/>
</dbReference>
<dbReference type="GO" id="GO:0005524">
    <property type="term" value="F:ATP binding"/>
    <property type="evidence" value="ECO:0007669"/>
    <property type="project" value="UniProtKB-KW"/>
</dbReference>
<reference evidence="5 6" key="1">
    <citation type="journal article" date="2013" name="ISME J.">
        <title>A metabolic model for members of the genus Tetrasphaera involved in enhanced biological phosphorus removal.</title>
        <authorList>
            <person name="Kristiansen R."/>
            <person name="Nguyen H.T.T."/>
            <person name="Saunders A.M."/>
            <person name="Nielsen J.L."/>
            <person name="Wimmer R."/>
            <person name="Le V.Q."/>
            <person name="McIlroy S.J."/>
            <person name="Petrovski S."/>
            <person name="Seviour R.J."/>
            <person name="Calteau A."/>
            <person name="Nielsen K.L."/>
            <person name="Nielsen P.H."/>
        </authorList>
    </citation>
    <scope>NUCLEOTIDE SEQUENCE [LARGE SCALE GENOMIC DNA]</scope>
    <source>
        <strain evidence="5 6">Ben 74</strain>
    </source>
</reference>
<dbReference type="CDD" id="cd00757">
    <property type="entry name" value="ThiF_MoeB_HesA_family"/>
    <property type="match status" value="1"/>
</dbReference>
<dbReference type="GO" id="GO:0016779">
    <property type="term" value="F:nucleotidyltransferase activity"/>
    <property type="evidence" value="ECO:0007669"/>
    <property type="project" value="TreeGrafter"/>
</dbReference>
<dbReference type="SUPFAM" id="SSF52821">
    <property type="entry name" value="Rhodanese/Cell cycle control phosphatase"/>
    <property type="match status" value="1"/>
</dbReference>
<evidence type="ECO:0000259" key="4">
    <source>
        <dbReference type="PROSITE" id="PS50206"/>
    </source>
</evidence>
<gene>
    <name evidence="5" type="ORF">BN13_910005</name>
</gene>
<keyword evidence="6" id="KW-1185">Reference proteome</keyword>
<dbReference type="InterPro" id="IPR035985">
    <property type="entry name" value="Ubiquitin-activating_enz"/>
</dbReference>
<dbReference type="InterPro" id="IPR000594">
    <property type="entry name" value="ThiF_NAD_FAD-bd"/>
</dbReference>
<dbReference type="SUPFAM" id="SSF69572">
    <property type="entry name" value="Activating enzymes of the ubiquitin-like proteins"/>
    <property type="match status" value="1"/>
</dbReference>
<dbReference type="NCBIfam" id="NF004281">
    <property type="entry name" value="PRK05690.1"/>
    <property type="match status" value="1"/>
</dbReference>
<sequence length="380" mass="39173">MDPVPLATGPGAPIAEARYSRQALLPGFDAAGQARLAASRVLVIGAGGLGSVTATYLAAAGVGTLGIVDDDLVEVSNLHRQVIHGERDLGRAKVDSAADRLGQINPRVRVVRHRERLDETNARALIAAYDIVVDGADNFATRYVVADACVLESTPLVWGSILRFDGQATVWWPPAGPCYRCVFPSPPPAGSVLGCAEAGVLGSMCATIGAACSTEALKLIAGVGRPLIGRLLVHNALDQSYGEIPLRPNPRCALCGSEAMVTTPGEGILAACAPPEPVGERLSPSDLQALLTHDDLVLVDVREPDEWASGMIAGARGIPLGTLATAGLPDGDVVLYCAGGVRSAEGVRILRKAGREARDLAGGIAAWRAEGRAAEAAPGA</sequence>
<dbReference type="STRING" id="1193518.BN13_910005"/>
<accession>A0A077ME73</accession>
<protein>
    <submittedName>
        <fullName evidence="5">UBA/THIF-type NAD/FAD binding protein</fullName>
    </submittedName>
</protein>
<dbReference type="FunFam" id="3.40.50.720:FF:000033">
    <property type="entry name" value="Adenylyltransferase and sulfurtransferase MOCS3"/>
    <property type="match status" value="1"/>
</dbReference>
<evidence type="ECO:0000256" key="2">
    <source>
        <dbReference type="ARBA" id="ARBA00022741"/>
    </source>
</evidence>
<name>A0A077ME73_9MICO</name>
<dbReference type="Pfam" id="PF00581">
    <property type="entry name" value="Rhodanese"/>
    <property type="match status" value="1"/>
</dbReference>
<proteinExistence type="predicted"/>
<keyword evidence="3" id="KW-0067">ATP-binding</keyword>
<dbReference type="EMBL" id="CAJC01000207">
    <property type="protein sequence ID" value="CCI54974.1"/>
    <property type="molecule type" value="Genomic_DNA"/>
</dbReference>
<dbReference type="GO" id="GO:0008146">
    <property type="term" value="F:sulfotransferase activity"/>
    <property type="evidence" value="ECO:0007669"/>
    <property type="project" value="TreeGrafter"/>
</dbReference>
<evidence type="ECO:0000313" key="5">
    <source>
        <dbReference type="EMBL" id="CCI54974.1"/>
    </source>
</evidence>
<dbReference type="Proteomes" id="UP000035720">
    <property type="component" value="Unassembled WGS sequence"/>
</dbReference>
<dbReference type="OrthoDB" id="9804286at2"/>
<dbReference type="RefSeq" id="WP_048547678.1">
    <property type="nucleotide sequence ID" value="NZ_HF571038.1"/>
</dbReference>
<keyword evidence="1" id="KW-0808">Transferase</keyword>
<dbReference type="Pfam" id="PF00899">
    <property type="entry name" value="ThiF"/>
    <property type="match status" value="1"/>
</dbReference>
<dbReference type="CDD" id="cd00158">
    <property type="entry name" value="RHOD"/>
    <property type="match status" value="1"/>
</dbReference>
<evidence type="ECO:0000256" key="3">
    <source>
        <dbReference type="ARBA" id="ARBA00022840"/>
    </source>
</evidence>
<dbReference type="PANTHER" id="PTHR10953:SF102">
    <property type="entry name" value="ADENYLYLTRANSFERASE AND SULFURTRANSFERASE MOCS3"/>
    <property type="match status" value="1"/>
</dbReference>
<dbReference type="SMART" id="SM00450">
    <property type="entry name" value="RHOD"/>
    <property type="match status" value="1"/>
</dbReference>
<keyword evidence="2" id="KW-0547">Nucleotide-binding</keyword>
<dbReference type="Gene3D" id="3.40.50.720">
    <property type="entry name" value="NAD(P)-binding Rossmann-like Domain"/>
    <property type="match status" value="1"/>
</dbReference>
<dbReference type="PROSITE" id="PS50206">
    <property type="entry name" value="RHODANESE_3"/>
    <property type="match status" value="1"/>
</dbReference>
<dbReference type="Gene3D" id="3.40.250.10">
    <property type="entry name" value="Rhodanese-like domain"/>
    <property type="match status" value="1"/>
</dbReference>